<organism evidence="2 3">
    <name type="scientific">Lonsdalea populi</name>
    <dbReference type="NCBI Taxonomy" id="1172565"/>
    <lineage>
        <taxon>Bacteria</taxon>
        <taxon>Pseudomonadati</taxon>
        <taxon>Pseudomonadota</taxon>
        <taxon>Gammaproteobacteria</taxon>
        <taxon>Enterobacterales</taxon>
        <taxon>Pectobacteriaceae</taxon>
        <taxon>Lonsdalea</taxon>
    </lineage>
</organism>
<comment type="caution">
    <text evidence="2">The sequence shown here is derived from an EMBL/GenBank/DDBJ whole genome shotgun (WGS) entry which is preliminary data.</text>
</comment>
<feature type="transmembrane region" description="Helical" evidence="1">
    <location>
        <begin position="12"/>
        <end position="32"/>
    </location>
</feature>
<dbReference type="EMBL" id="RJUJ01000010">
    <property type="protein sequence ID" value="ROH79160.1"/>
    <property type="molecule type" value="Genomic_DNA"/>
</dbReference>
<keyword evidence="1" id="KW-1133">Transmembrane helix</keyword>
<dbReference type="Proteomes" id="UP000274511">
    <property type="component" value="Unassembled WGS sequence"/>
</dbReference>
<keyword evidence="1" id="KW-0812">Transmembrane</keyword>
<evidence type="ECO:0000256" key="1">
    <source>
        <dbReference type="SAM" id="Phobius"/>
    </source>
</evidence>
<protein>
    <submittedName>
        <fullName evidence="2">Uncharacterized protein</fullName>
    </submittedName>
</protein>
<accession>A0A3N0UF17</accession>
<evidence type="ECO:0000313" key="2">
    <source>
        <dbReference type="EMBL" id="ROH79160.1"/>
    </source>
</evidence>
<proteinExistence type="predicted"/>
<gene>
    <name evidence="2" type="ORF">EC392_11050</name>
</gene>
<evidence type="ECO:0000313" key="3">
    <source>
        <dbReference type="Proteomes" id="UP000274511"/>
    </source>
</evidence>
<reference evidence="2 3" key="1">
    <citation type="submission" date="2018-10" db="EMBL/GenBank/DDBJ databases">
        <title>New species genome.</title>
        <authorList>
            <person name="Li Y."/>
        </authorList>
    </citation>
    <scope>NUCLEOTIDE SEQUENCE [LARGE SCALE GENOMIC DNA]</scope>
    <source>
        <strain evidence="2 3">L6_4B</strain>
    </source>
</reference>
<name>A0A3N0UF17_9GAMM</name>
<keyword evidence="1" id="KW-0472">Membrane</keyword>
<dbReference type="AlphaFoldDB" id="A0A3N0UF17"/>
<feature type="transmembrane region" description="Helical" evidence="1">
    <location>
        <begin position="38"/>
        <end position="55"/>
    </location>
</feature>
<sequence>MRTRVSAIDIMFYSAFGSIFVLLPAAYVIEGFQTPTSVAGWWPLITLALFSQIFGRRGYRETSLLGGCAASRWLHRYDLSLHIMQ</sequence>